<dbReference type="GO" id="GO:0140284">
    <property type="term" value="C:endoplasmic reticulum-endosome membrane contact site"/>
    <property type="evidence" value="ECO:0007669"/>
    <property type="project" value="TreeGrafter"/>
</dbReference>
<gene>
    <name evidence="2" type="primary">107360373</name>
</gene>
<dbReference type="Pfam" id="PF00650">
    <property type="entry name" value="CRAL_TRIO"/>
    <property type="match status" value="1"/>
</dbReference>
<keyword evidence="3" id="KW-1185">Reference proteome</keyword>
<protein>
    <recommendedName>
        <fullName evidence="1">CRAL-TRIO domain-containing protein</fullName>
    </recommendedName>
</protein>
<dbReference type="EMBL" id="CAEY01001580">
    <property type="status" value="NOT_ANNOTATED_CDS"/>
    <property type="molecule type" value="Genomic_DNA"/>
</dbReference>
<dbReference type="Proteomes" id="UP000015104">
    <property type="component" value="Unassembled WGS sequence"/>
</dbReference>
<dbReference type="CDD" id="cd00170">
    <property type="entry name" value="SEC14"/>
    <property type="match status" value="1"/>
</dbReference>
<dbReference type="SMART" id="SM00516">
    <property type="entry name" value="SEC14"/>
    <property type="match status" value="1"/>
</dbReference>
<evidence type="ECO:0000259" key="1">
    <source>
        <dbReference type="PROSITE" id="PS50191"/>
    </source>
</evidence>
<dbReference type="OrthoDB" id="75724at2759"/>
<dbReference type="PANTHER" id="PTHR46384:SF1">
    <property type="entry name" value="MOTILE SPERM DOMAIN-CONTAINING PROTEIN 2"/>
    <property type="match status" value="1"/>
</dbReference>
<dbReference type="SUPFAM" id="SSF46938">
    <property type="entry name" value="CRAL/TRIO N-terminal domain"/>
    <property type="match status" value="1"/>
</dbReference>
<dbReference type="InterPro" id="IPR036273">
    <property type="entry name" value="CRAL/TRIO_N_dom_sf"/>
</dbReference>
<evidence type="ECO:0000313" key="3">
    <source>
        <dbReference type="Proteomes" id="UP000015104"/>
    </source>
</evidence>
<dbReference type="OMA" id="RNQRKFK"/>
<dbReference type="eggNOG" id="KOG1471">
    <property type="taxonomic scope" value="Eukaryota"/>
</dbReference>
<name>T1K4T6_TETUR</name>
<reference evidence="2" key="2">
    <citation type="submission" date="2015-06" db="UniProtKB">
        <authorList>
            <consortium name="EnsemblMetazoa"/>
        </authorList>
    </citation>
    <scope>IDENTIFICATION</scope>
</reference>
<dbReference type="PANTHER" id="PTHR46384">
    <property type="entry name" value="MOTILE SPERM DOMAIN-CONTAINING PROTEIN 2"/>
    <property type="match status" value="1"/>
</dbReference>
<dbReference type="KEGG" id="tut:107360373"/>
<evidence type="ECO:0000313" key="2">
    <source>
        <dbReference type="EnsemblMetazoa" id="tetur05g03770.1"/>
    </source>
</evidence>
<dbReference type="AlphaFoldDB" id="T1K4T6"/>
<sequence length="292" mass="33535">MRFRKFIKVEPESIVKVREAVLAAHESDKESFDDNDIKKMVSSDWTCFRFLAFVNGDVDGATNALIDSLKWRKSKNFNSFTTHYPYPDLFFRMGTVFTYEPDKWGHQTLYVRVKYLRKIGELKPLLSDLVDYILWKTDEASGESGWILIMDFDGAGLVNADIDTLSKMISTLKTHFPCGLDFILVVDLPWILKGFWALVKTWVGSSDSLIKFVSRKSISDYFEPSNVPDFMGGNCKLPYCGDHVVKSLGISDKCPDLFSYCHDTLKLSDRRCSEIESIYQPYLDQSVKKIIE</sequence>
<feature type="domain" description="CRAL-TRIO" evidence="1">
    <location>
        <begin position="91"/>
        <end position="239"/>
    </location>
</feature>
<dbReference type="Gene3D" id="3.40.525.10">
    <property type="entry name" value="CRAL-TRIO lipid binding domain"/>
    <property type="match status" value="1"/>
</dbReference>
<reference evidence="3" key="1">
    <citation type="submission" date="2011-08" db="EMBL/GenBank/DDBJ databases">
        <authorList>
            <person name="Rombauts S."/>
        </authorList>
    </citation>
    <scope>NUCLEOTIDE SEQUENCE</scope>
    <source>
        <strain evidence="3">London</strain>
    </source>
</reference>
<dbReference type="InterPro" id="IPR001251">
    <property type="entry name" value="CRAL-TRIO_dom"/>
</dbReference>
<accession>T1K4T6</accession>
<dbReference type="GO" id="GO:0012505">
    <property type="term" value="C:endomembrane system"/>
    <property type="evidence" value="ECO:0007669"/>
    <property type="project" value="TreeGrafter"/>
</dbReference>
<organism evidence="2 3">
    <name type="scientific">Tetranychus urticae</name>
    <name type="common">Two-spotted spider mite</name>
    <dbReference type="NCBI Taxonomy" id="32264"/>
    <lineage>
        <taxon>Eukaryota</taxon>
        <taxon>Metazoa</taxon>
        <taxon>Ecdysozoa</taxon>
        <taxon>Arthropoda</taxon>
        <taxon>Chelicerata</taxon>
        <taxon>Arachnida</taxon>
        <taxon>Acari</taxon>
        <taxon>Acariformes</taxon>
        <taxon>Trombidiformes</taxon>
        <taxon>Prostigmata</taxon>
        <taxon>Eleutherengona</taxon>
        <taxon>Raphignathae</taxon>
        <taxon>Tetranychoidea</taxon>
        <taxon>Tetranychidae</taxon>
        <taxon>Tetranychus</taxon>
    </lineage>
</organism>
<dbReference type="SUPFAM" id="SSF52087">
    <property type="entry name" value="CRAL/TRIO domain"/>
    <property type="match status" value="1"/>
</dbReference>
<dbReference type="PROSITE" id="PS50191">
    <property type="entry name" value="CRAL_TRIO"/>
    <property type="match status" value="1"/>
</dbReference>
<proteinExistence type="predicted"/>
<dbReference type="HOGENOM" id="CLU_014001_7_0_1"/>
<dbReference type="EnsemblMetazoa" id="tetur05g03770.1">
    <property type="protein sequence ID" value="tetur05g03770.1"/>
    <property type="gene ID" value="tetur05g03770"/>
</dbReference>
<dbReference type="InterPro" id="IPR053012">
    <property type="entry name" value="ER-organelle_contact"/>
</dbReference>
<dbReference type="InterPro" id="IPR036865">
    <property type="entry name" value="CRAL-TRIO_dom_sf"/>
</dbReference>